<dbReference type="CDD" id="cd01189">
    <property type="entry name" value="INT_ICEBs1_C_like"/>
    <property type="match status" value="1"/>
</dbReference>
<dbReference type="RefSeq" id="WP_344420042.1">
    <property type="nucleotide sequence ID" value="NZ_BAAAQK010000017.1"/>
</dbReference>
<evidence type="ECO:0000313" key="5">
    <source>
        <dbReference type="EMBL" id="GAA1858658.1"/>
    </source>
</evidence>
<comment type="similarity">
    <text evidence="1">Belongs to the 'phage' integrase family.</text>
</comment>
<dbReference type="InterPro" id="IPR010998">
    <property type="entry name" value="Integrase_recombinase_N"/>
</dbReference>
<dbReference type="InterPro" id="IPR050090">
    <property type="entry name" value="Tyrosine_recombinase_XerCD"/>
</dbReference>
<dbReference type="InterPro" id="IPR002104">
    <property type="entry name" value="Integrase_catalytic"/>
</dbReference>
<dbReference type="PANTHER" id="PTHR30349:SF41">
    <property type="entry name" value="INTEGRASE_RECOMBINASE PROTEIN MJ0367-RELATED"/>
    <property type="match status" value="1"/>
</dbReference>
<keyword evidence="2" id="KW-0238">DNA-binding</keyword>
<dbReference type="InterPro" id="IPR013762">
    <property type="entry name" value="Integrase-like_cat_sf"/>
</dbReference>
<gene>
    <name evidence="5" type="ORF">GCM10009836_43610</name>
</gene>
<evidence type="ECO:0000256" key="2">
    <source>
        <dbReference type="ARBA" id="ARBA00023125"/>
    </source>
</evidence>
<keyword evidence="6" id="KW-1185">Reference proteome</keyword>
<comment type="caution">
    <text evidence="5">The sequence shown here is derived from an EMBL/GenBank/DDBJ whole genome shotgun (WGS) entry which is preliminary data.</text>
</comment>
<dbReference type="Gene3D" id="1.10.443.10">
    <property type="entry name" value="Intergrase catalytic core"/>
    <property type="match status" value="1"/>
</dbReference>
<dbReference type="EMBL" id="BAAAQK010000017">
    <property type="protein sequence ID" value="GAA1858658.1"/>
    <property type="molecule type" value="Genomic_DNA"/>
</dbReference>
<reference evidence="5 6" key="1">
    <citation type="journal article" date="2019" name="Int. J. Syst. Evol. Microbiol.">
        <title>The Global Catalogue of Microorganisms (GCM) 10K type strain sequencing project: providing services to taxonomists for standard genome sequencing and annotation.</title>
        <authorList>
            <consortium name="The Broad Institute Genomics Platform"/>
            <consortium name="The Broad Institute Genome Sequencing Center for Infectious Disease"/>
            <person name="Wu L."/>
            <person name="Ma J."/>
        </authorList>
    </citation>
    <scope>NUCLEOTIDE SEQUENCE [LARGE SCALE GENOMIC DNA]</scope>
    <source>
        <strain evidence="5 6">JCM 16009</strain>
    </source>
</reference>
<evidence type="ECO:0000256" key="1">
    <source>
        <dbReference type="ARBA" id="ARBA00008857"/>
    </source>
</evidence>
<dbReference type="InterPro" id="IPR011010">
    <property type="entry name" value="DNA_brk_join_enz"/>
</dbReference>
<evidence type="ECO:0000256" key="3">
    <source>
        <dbReference type="ARBA" id="ARBA00023172"/>
    </source>
</evidence>
<feature type="domain" description="Tyr recombinase" evidence="4">
    <location>
        <begin position="178"/>
        <end position="373"/>
    </location>
</feature>
<name>A0ABN2N997_9PSEU</name>
<protein>
    <submittedName>
        <fullName evidence="5">Site-specific integrase</fullName>
    </submittedName>
</protein>
<keyword evidence="3" id="KW-0233">DNA recombination</keyword>
<dbReference type="PANTHER" id="PTHR30349">
    <property type="entry name" value="PHAGE INTEGRASE-RELATED"/>
    <property type="match status" value="1"/>
</dbReference>
<dbReference type="PROSITE" id="PS51898">
    <property type="entry name" value="TYR_RECOMBINASE"/>
    <property type="match status" value="1"/>
</dbReference>
<dbReference type="Proteomes" id="UP001500449">
    <property type="component" value="Unassembled WGS sequence"/>
</dbReference>
<evidence type="ECO:0000313" key="6">
    <source>
        <dbReference type="Proteomes" id="UP001500449"/>
    </source>
</evidence>
<sequence>MGRPPLPIGTFGKILTRKVAAGRYRSWAKYRDYDGVTRRVQRFGPSGSAAERRLREALRDRSRVVLDGEITGDTRLRVAAEIWLQDLDDSDRALRTKITYRDAWRRMLEPAVGELRLGDIRVSTVDRTIREVRQRRGSSSAHHAKVVLTGILSLAVRHDAIDTNPVRELTPARRKSTREKVILDEQALARLRTFLAGSDDARKHDLVDMVDVLTGLGCRIGELLALDWPRVDADAGTLAIEGTVIRVPKEGLIVQSHTKSKASMRTITPPSWVMDVLRKRHAGSHGPWVFPSTAGTLRDPDNTRKQLRQVLAGTEWEGLHPHVFRHLVATRLDAAGLSARDIADYLGHEKVSMTQDVYMSRRIAGAAAGAALEAFDLGSSG</sequence>
<evidence type="ECO:0000259" key="4">
    <source>
        <dbReference type="PROSITE" id="PS51898"/>
    </source>
</evidence>
<accession>A0ABN2N997</accession>
<proteinExistence type="inferred from homology"/>
<dbReference type="Pfam" id="PF00589">
    <property type="entry name" value="Phage_integrase"/>
    <property type="match status" value="1"/>
</dbReference>
<dbReference type="SUPFAM" id="SSF56349">
    <property type="entry name" value="DNA breaking-rejoining enzymes"/>
    <property type="match status" value="1"/>
</dbReference>
<organism evidence="5 6">
    <name type="scientific">Pseudonocardia ailaonensis</name>
    <dbReference type="NCBI Taxonomy" id="367279"/>
    <lineage>
        <taxon>Bacteria</taxon>
        <taxon>Bacillati</taxon>
        <taxon>Actinomycetota</taxon>
        <taxon>Actinomycetes</taxon>
        <taxon>Pseudonocardiales</taxon>
        <taxon>Pseudonocardiaceae</taxon>
        <taxon>Pseudonocardia</taxon>
    </lineage>
</organism>
<dbReference type="Gene3D" id="1.10.150.130">
    <property type="match status" value="1"/>
</dbReference>